<dbReference type="GO" id="GO:0004602">
    <property type="term" value="F:glutathione peroxidase activity"/>
    <property type="evidence" value="ECO:0007669"/>
    <property type="project" value="TreeGrafter"/>
</dbReference>
<evidence type="ECO:0000313" key="8">
    <source>
        <dbReference type="EMBL" id="OAA55969.1"/>
    </source>
</evidence>
<keyword evidence="9" id="KW-1185">Reference proteome</keyword>
<dbReference type="Proteomes" id="UP000076874">
    <property type="component" value="Unassembled WGS sequence"/>
</dbReference>
<evidence type="ECO:0000256" key="4">
    <source>
        <dbReference type="ARBA" id="ARBA00047960"/>
    </source>
</evidence>
<dbReference type="GO" id="GO:0006749">
    <property type="term" value="P:glutathione metabolic process"/>
    <property type="evidence" value="ECO:0007669"/>
    <property type="project" value="TreeGrafter"/>
</dbReference>
<dbReference type="AlphaFoldDB" id="A0A167NUU2"/>
<dbReference type="SUPFAM" id="SSF52833">
    <property type="entry name" value="Thioredoxin-like"/>
    <property type="match status" value="1"/>
</dbReference>
<dbReference type="GO" id="GO:0005739">
    <property type="term" value="C:mitochondrion"/>
    <property type="evidence" value="ECO:0007669"/>
    <property type="project" value="TreeGrafter"/>
</dbReference>
<dbReference type="Pfam" id="PF01323">
    <property type="entry name" value="DSBA"/>
    <property type="match status" value="1"/>
</dbReference>
<dbReference type="InterPro" id="IPR036249">
    <property type="entry name" value="Thioredoxin-like_sf"/>
</dbReference>
<dbReference type="InterPro" id="IPR051924">
    <property type="entry name" value="GST_Kappa/NadH"/>
</dbReference>
<dbReference type="FunFam" id="3.40.30.10:FF:000096">
    <property type="entry name" value="Glutathione S-transferase kappa"/>
    <property type="match status" value="1"/>
</dbReference>
<dbReference type="STRING" id="1081102.A0A167NUU2"/>
<dbReference type="PANTHER" id="PTHR42943:SF2">
    <property type="entry name" value="GLUTATHIONE S-TRANSFERASE KAPPA 1"/>
    <property type="match status" value="1"/>
</dbReference>
<evidence type="ECO:0000256" key="6">
    <source>
        <dbReference type="ARBA" id="ARBA00083519"/>
    </source>
</evidence>
<dbReference type="OrthoDB" id="4664297at2759"/>
<proteinExistence type="inferred from homology"/>
<reference evidence="8 9" key="1">
    <citation type="journal article" date="2016" name="Genome Biol. Evol.">
        <title>Divergent and convergent evolution of fungal pathogenicity.</title>
        <authorList>
            <person name="Shang Y."/>
            <person name="Xiao G."/>
            <person name="Zheng P."/>
            <person name="Cen K."/>
            <person name="Zhan S."/>
            <person name="Wang C."/>
        </authorList>
    </citation>
    <scope>NUCLEOTIDE SEQUENCE [LARGE SCALE GENOMIC DNA]</scope>
    <source>
        <strain evidence="8 9">RCEF 264</strain>
    </source>
</reference>
<dbReference type="GO" id="GO:0004364">
    <property type="term" value="F:glutathione transferase activity"/>
    <property type="evidence" value="ECO:0007669"/>
    <property type="project" value="UniProtKB-EC"/>
</dbReference>
<accession>A0A167NUU2</accession>
<evidence type="ECO:0000256" key="3">
    <source>
        <dbReference type="ARBA" id="ARBA00022679"/>
    </source>
</evidence>
<evidence type="ECO:0000313" key="9">
    <source>
        <dbReference type="Proteomes" id="UP000076874"/>
    </source>
</evidence>
<keyword evidence="3" id="KW-0808">Transferase</keyword>
<dbReference type="EC" id="2.5.1.18" evidence="2"/>
<evidence type="ECO:0000256" key="2">
    <source>
        <dbReference type="ARBA" id="ARBA00012452"/>
    </source>
</evidence>
<evidence type="ECO:0000259" key="7">
    <source>
        <dbReference type="Pfam" id="PF01323"/>
    </source>
</evidence>
<dbReference type="EMBL" id="AZHD01000018">
    <property type="protein sequence ID" value="OAA55969.1"/>
    <property type="molecule type" value="Genomic_DNA"/>
</dbReference>
<dbReference type="PANTHER" id="PTHR42943">
    <property type="entry name" value="GLUTATHIONE S-TRANSFERASE KAPPA"/>
    <property type="match status" value="1"/>
</dbReference>
<dbReference type="Gene3D" id="3.40.30.10">
    <property type="entry name" value="Glutaredoxin"/>
    <property type="match status" value="1"/>
</dbReference>
<comment type="similarity">
    <text evidence="1">Belongs to the GST superfamily. Kappa family.</text>
</comment>
<gene>
    <name evidence="8" type="ORF">SPI_08176</name>
</gene>
<organism evidence="8 9">
    <name type="scientific">Niveomyces insectorum RCEF 264</name>
    <dbReference type="NCBI Taxonomy" id="1081102"/>
    <lineage>
        <taxon>Eukaryota</taxon>
        <taxon>Fungi</taxon>
        <taxon>Dikarya</taxon>
        <taxon>Ascomycota</taxon>
        <taxon>Pezizomycotina</taxon>
        <taxon>Sordariomycetes</taxon>
        <taxon>Hypocreomycetidae</taxon>
        <taxon>Hypocreales</taxon>
        <taxon>Cordycipitaceae</taxon>
        <taxon>Niveomyces</taxon>
    </lineage>
</organism>
<feature type="domain" description="DSBA-like thioredoxin" evidence="7">
    <location>
        <begin position="43"/>
        <end position="244"/>
    </location>
</feature>
<evidence type="ECO:0000256" key="1">
    <source>
        <dbReference type="ARBA" id="ARBA00006494"/>
    </source>
</evidence>
<comment type="caution">
    <text evidence="8">The sequence shown here is derived from an EMBL/GenBank/DDBJ whole genome shotgun (WGS) entry which is preliminary data.</text>
</comment>
<protein>
    <recommendedName>
        <fullName evidence="5">Glutathione S-transferase kappa 1</fullName>
        <ecNumber evidence="2">2.5.1.18</ecNumber>
    </recommendedName>
    <alternativeName>
        <fullName evidence="6">GST class-kappa</fullName>
    </alternativeName>
</protein>
<name>A0A167NUU2_9HYPO</name>
<sequence>MGKIDTPENNTTGLLDPLSLQQNGSKTTDVVSTSVPMASAARITLYVDVVSPFAYEAYHIFQNDAIFKACDIRYVPIFLGGLMKACGNTAPVFVKNKDKWIQTERLRWARAFNVPMKEEAPPGFPPLTLTAMRALCVVAQLDDGHGQKKFLGVLDALFRQLWVEHQPVHEPATVKETLGSVLGREEADKVMGQIGTAGKRILAENTDKAFADGAFGLPWMVCTNATGQTESFWGVDHLGQVTQFLGLQKPRDGGWRAVL</sequence>
<dbReference type="InterPro" id="IPR001853">
    <property type="entry name" value="DSBA-like_thioredoxin_dom"/>
</dbReference>
<evidence type="ECO:0000256" key="5">
    <source>
        <dbReference type="ARBA" id="ARBA00073833"/>
    </source>
</evidence>
<dbReference type="GO" id="GO:0005777">
    <property type="term" value="C:peroxisome"/>
    <property type="evidence" value="ECO:0007669"/>
    <property type="project" value="TreeGrafter"/>
</dbReference>
<comment type="catalytic activity">
    <reaction evidence="4">
        <text>RX + glutathione = an S-substituted glutathione + a halide anion + H(+)</text>
        <dbReference type="Rhea" id="RHEA:16437"/>
        <dbReference type="ChEBI" id="CHEBI:15378"/>
        <dbReference type="ChEBI" id="CHEBI:16042"/>
        <dbReference type="ChEBI" id="CHEBI:17792"/>
        <dbReference type="ChEBI" id="CHEBI:57925"/>
        <dbReference type="ChEBI" id="CHEBI:90779"/>
        <dbReference type="EC" id="2.5.1.18"/>
    </reaction>
</comment>